<evidence type="ECO:0000313" key="3">
    <source>
        <dbReference type="Proteomes" id="UP000440694"/>
    </source>
</evidence>
<sequence length="403" mass="45096">MSQVTKLLRQRSEPRRTVPAPQLSDERESYASRFAYAARREVRRMMRTSARLADLAVVFPGAMYALATRRGSQEARDTAIALIEDGAALKAVARTLDLPLWLRRLPPEAFQKEVLPVPSSESFTRRIATRLPAAPSHGALWLDSVAFGARACNDDFALWLADQAIFGEPGKPEQMFGVLAAYAWHSRAAQTRANGLIVVPWRPEIAFDTALCAAKSWLNRMRLTLQLGPGVLTDPWLSGGQVRGFTFVPLLDRMEILAESRAMQNCADQYAERLADDRCRLFSIRRDREHIATLEIGPHAREAGMLAITQLKARHNMAAPLDVWQAAYAWLAAQSGLRRLPPRIPPERQLDNDLWTQLMAPYRKRTQGAPWLAEVATQAVFDSLNAEMADLARRGGVSSWLFT</sequence>
<accession>A0A6I3KI10</accession>
<protein>
    <submittedName>
        <fullName evidence="2">Uncharacterized protein</fullName>
    </submittedName>
</protein>
<evidence type="ECO:0000313" key="2">
    <source>
        <dbReference type="EMBL" id="MTD93756.1"/>
    </source>
</evidence>
<dbReference type="EMBL" id="WMBQ01000001">
    <property type="protein sequence ID" value="MTD93756.1"/>
    <property type="molecule type" value="Genomic_DNA"/>
</dbReference>
<organism evidence="2 3">
    <name type="scientific">Hyphomicrobium album</name>
    <dbReference type="NCBI Taxonomy" id="2665159"/>
    <lineage>
        <taxon>Bacteria</taxon>
        <taxon>Pseudomonadati</taxon>
        <taxon>Pseudomonadota</taxon>
        <taxon>Alphaproteobacteria</taxon>
        <taxon>Hyphomicrobiales</taxon>
        <taxon>Hyphomicrobiaceae</taxon>
        <taxon>Hyphomicrobium</taxon>
    </lineage>
</organism>
<dbReference type="Proteomes" id="UP000440694">
    <property type="component" value="Unassembled WGS sequence"/>
</dbReference>
<keyword evidence="3" id="KW-1185">Reference proteome</keyword>
<evidence type="ECO:0000256" key="1">
    <source>
        <dbReference type="SAM" id="MobiDB-lite"/>
    </source>
</evidence>
<proteinExistence type="predicted"/>
<dbReference type="AlphaFoldDB" id="A0A6I3KI10"/>
<feature type="region of interest" description="Disordered" evidence="1">
    <location>
        <begin position="1"/>
        <end position="24"/>
    </location>
</feature>
<reference evidence="2 3" key="1">
    <citation type="submission" date="2019-11" db="EMBL/GenBank/DDBJ databases">
        <title>Identification of a novel strain.</title>
        <authorList>
            <person name="Xu Q."/>
            <person name="Wang G."/>
        </authorList>
    </citation>
    <scope>NUCLEOTIDE SEQUENCE [LARGE SCALE GENOMIC DNA]</scope>
    <source>
        <strain evidence="3">xq</strain>
    </source>
</reference>
<comment type="caution">
    <text evidence="2">The sequence shown here is derived from an EMBL/GenBank/DDBJ whole genome shotgun (WGS) entry which is preliminary data.</text>
</comment>
<name>A0A6I3KI10_9HYPH</name>
<dbReference type="RefSeq" id="WP_154738266.1">
    <property type="nucleotide sequence ID" value="NZ_WMBQ01000001.1"/>
</dbReference>
<gene>
    <name evidence="2" type="ORF">GIW81_05340</name>
</gene>